<dbReference type="AlphaFoldDB" id="C4FE46"/>
<name>C4FE46_9BIFI</name>
<dbReference type="HOGENOM" id="CLU_2551490_0_0_11"/>
<sequence length="82" mass="8368">MFSEKNAALLPAPIGSQTADADGPLTIDSLDIPQAVDGGRGVTVDSLGGWCLFPKLLTLAALSPSVVWTFLGLPTIGEGEGE</sequence>
<evidence type="ECO:0000313" key="1">
    <source>
        <dbReference type="EMBL" id="EEP21227.1"/>
    </source>
</evidence>
<dbReference type="EMBL" id="ABYS02000004">
    <property type="protein sequence ID" value="EEP21227.1"/>
    <property type="molecule type" value="Genomic_DNA"/>
</dbReference>
<reference evidence="1" key="1">
    <citation type="submission" date="2009-04" db="EMBL/GenBank/DDBJ databases">
        <authorList>
            <person name="Weinstock G."/>
            <person name="Sodergren E."/>
            <person name="Clifton S."/>
            <person name="Fulton L."/>
            <person name="Fulton B."/>
            <person name="Courtney L."/>
            <person name="Fronick C."/>
            <person name="Harrison M."/>
            <person name="Strong C."/>
            <person name="Farmer C."/>
            <person name="Delahaunty K."/>
            <person name="Markovic C."/>
            <person name="Hall O."/>
            <person name="Minx P."/>
            <person name="Tomlinson C."/>
            <person name="Mitreva M."/>
            <person name="Nelson J."/>
            <person name="Hou S."/>
            <person name="Wollam A."/>
            <person name="Pepin K.H."/>
            <person name="Johnson M."/>
            <person name="Bhonagiri V."/>
            <person name="Nash W.E."/>
            <person name="Warren W."/>
            <person name="Chinwalla A."/>
            <person name="Mardis E.R."/>
            <person name="Wilson R.K."/>
        </authorList>
    </citation>
    <scope>NUCLEOTIDE SEQUENCE [LARGE SCALE GENOMIC DNA]</scope>
    <source>
        <strain evidence="1">DSM 20098</strain>
    </source>
</reference>
<gene>
    <name evidence="1" type="ORF">BIFANG_02586</name>
</gene>
<comment type="caution">
    <text evidence="1">The sequence shown here is derived from an EMBL/GenBank/DDBJ whole genome shotgun (WGS) entry which is preliminary data.</text>
</comment>
<proteinExistence type="predicted"/>
<dbReference type="Proteomes" id="UP000006408">
    <property type="component" value="Unassembled WGS sequence"/>
</dbReference>
<organism evidence="1 2">
    <name type="scientific">Bifidobacterium angulatum DSM 20098 = JCM 7096</name>
    <dbReference type="NCBI Taxonomy" id="518635"/>
    <lineage>
        <taxon>Bacteria</taxon>
        <taxon>Bacillati</taxon>
        <taxon>Actinomycetota</taxon>
        <taxon>Actinomycetes</taxon>
        <taxon>Bifidobacteriales</taxon>
        <taxon>Bifidobacteriaceae</taxon>
        <taxon>Bifidobacterium</taxon>
    </lineage>
</organism>
<evidence type="ECO:0000313" key="2">
    <source>
        <dbReference type="Proteomes" id="UP000006408"/>
    </source>
</evidence>
<protein>
    <submittedName>
        <fullName evidence="1">Uncharacterized protein</fullName>
    </submittedName>
</protein>
<keyword evidence="2" id="KW-1185">Reference proteome</keyword>
<accession>C4FE46</accession>